<dbReference type="PROSITE" id="PS00330">
    <property type="entry name" value="HEMOLYSIN_CALCIUM"/>
    <property type="match status" value="4"/>
</dbReference>
<gene>
    <name evidence="4" type="primary">ltxA</name>
    <name evidence="4" type="ORF">ROSMUCSMR3_02307</name>
</gene>
<dbReference type="KEGG" id="rmm:ROSMUCSMR3_02307"/>
<dbReference type="PANTHER" id="PTHR38340">
    <property type="entry name" value="S-LAYER PROTEIN"/>
    <property type="match status" value="1"/>
</dbReference>
<dbReference type="PANTHER" id="PTHR38340:SF1">
    <property type="entry name" value="S-LAYER PROTEIN"/>
    <property type="match status" value="1"/>
</dbReference>
<keyword evidence="2" id="KW-0964">Secreted</keyword>
<feature type="compositionally biased region" description="Low complexity" evidence="3">
    <location>
        <begin position="508"/>
        <end position="520"/>
    </location>
</feature>
<dbReference type="InterPro" id="IPR011049">
    <property type="entry name" value="Serralysin-like_metalloprot_C"/>
</dbReference>
<dbReference type="InterPro" id="IPR050557">
    <property type="entry name" value="RTX_toxin/Mannuronan_C5-epim"/>
</dbReference>
<feature type="region of interest" description="Disordered" evidence="3">
    <location>
        <begin position="400"/>
        <end position="471"/>
    </location>
</feature>
<evidence type="ECO:0000256" key="3">
    <source>
        <dbReference type="SAM" id="MobiDB-lite"/>
    </source>
</evidence>
<evidence type="ECO:0000256" key="2">
    <source>
        <dbReference type="ARBA" id="ARBA00022525"/>
    </source>
</evidence>
<dbReference type="GO" id="GO:0005576">
    <property type="term" value="C:extracellular region"/>
    <property type="evidence" value="ECO:0007669"/>
    <property type="project" value="UniProtKB-SubCell"/>
</dbReference>
<dbReference type="SUPFAM" id="SSF51120">
    <property type="entry name" value="beta-Roll"/>
    <property type="match status" value="2"/>
</dbReference>
<dbReference type="EMBL" id="CP020474">
    <property type="protein sequence ID" value="ARE83777.1"/>
    <property type="molecule type" value="Genomic_DNA"/>
</dbReference>
<feature type="region of interest" description="Disordered" evidence="3">
    <location>
        <begin position="496"/>
        <end position="561"/>
    </location>
</feature>
<dbReference type="Proteomes" id="UP000192273">
    <property type="component" value="Chromosome"/>
</dbReference>
<dbReference type="RefSeq" id="WP_237183436.1">
    <property type="nucleotide sequence ID" value="NZ_CP020474.1"/>
</dbReference>
<keyword evidence="5" id="KW-1185">Reference proteome</keyword>
<evidence type="ECO:0000313" key="5">
    <source>
        <dbReference type="Proteomes" id="UP000192273"/>
    </source>
</evidence>
<accession>A0A1V0RPS0</accession>
<feature type="compositionally biased region" description="Gly residues" evidence="3">
    <location>
        <begin position="450"/>
        <end position="471"/>
    </location>
</feature>
<proteinExistence type="predicted"/>
<reference evidence="4 5" key="1">
    <citation type="submission" date="2017-03" db="EMBL/GenBank/DDBJ databases">
        <title>Genome Sequence of Roseovarius mucosus strain SMR3 Isolated from a culture of the Diatom Skeletonema marinoi.</title>
        <authorList>
            <person name="Topel M."/>
            <person name="Pinder M."/>
            <person name="Johansson O.N."/>
            <person name="Kourtchenko O."/>
            <person name="Godhe A."/>
            <person name="Clarke A.K."/>
        </authorList>
    </citation>
    <scope>NUCLEOTIDE SEQUENCE [LARGE SCALE GENOMIC DNA]</scope>
    <source>
        <strain evidence="4 5">SMR3</strain>
    </source>
</reference>
<dbReference type="GO" id="GO:0005509">
    <property type="term" value="F:calcium ion binding"/>
    <property type="evidence" value="ECO:0007669"/>
    <property type="project" value="InterPro"/>
</dbReference>
<dbReference type="AlphaFoldDB" id="A0A1V0RPS0"/>
<evidence type="ECO:0000313" key="4">
    <source>
        <dbReference type="EMBL" id="ARE83777.1"/>
    </source>
</evidence>
<dbReference type="PRINTS" id="PR00313">
    <property type="entry name" value="CABNDNGRPT"/>
</dbReference>
<protein>
    <submittedName>
        <fullName evidence="4">Leukotoxin</fullName>
    </submittedName>
</protein>
<feature type="compositionally biased region" description="Low complexity" evidence="3">
    <location>
        <begin position="400"/>
        <end position="449"/>
    </location>
</feature>
<evidence type="ECO:0000256" key="1">
    <source>
        <dbReference type="ARBA" id="ARBA00004613"/>
    </source>
</evidence>
<name>A0A1V0RPS0_9RHOB</name>
<dbReference type="Pfam" id="PF00353">
    <property type="entry name" value="HemolysinCabind"/>
    <property type="match status" value="5"/>
</dbReference>
<comment type="subcellular location">
    <subcellularLocation>
        <location evidence="1">Secreted</location>
    </subcellularLocation>
</comment>
<sequence>MNSTEVLRLSNGNFFSFETVFAAPSPGAAFEQVLTVTLHGVDGSQIGDPLRLRVGELPEAEVGLYRNSVEFSIAQPDGGAVIYLNETTDGIFDFEANTFLVSSTFSDFIVRLDAQGVISSVAPLSESLALRGFFRDPGTVISLSDGSGLIVHNVLAKVSADGTVGDVFFQIDPAEMTAGTIINTGAVALPDGGFFAIGYTDPSARASTGNFLYGSFVDADLAAVGDPIVLLDDTFFPEAIFGELDDYAILRLPNGRIAIAVNTYDSADALSRVSEMTLLILNPDGTVNTPAFRANGGGERAARQFEPELFLLSDGGFALAYQTGNEFVFSIDLHVRRFSADGVFQEEIVVVDGGIVGGFDPDIVELHVNPNGDILFFGVSGDAALLGQLAVGTVVEPEPTDVITGTDGDDTLAGTDGDDQIAAGAGNDSIDGGAGNDSISSSDGNDQAIGGAGNDNIGGGQGDDTIDGGAGDDIIGGGFGADSIMGGTGNDVVAGGADNDTLSGGDGNDSMSGSFGNDSIDGGEGADDIGGGTGRDTIDAGAGDDRVGGGEGDDSILGGDGDDFLAGGGRNDLIDGGAGSDTINAGAGNDTITGGADADLFVFSSFFDGEADIITDFEDGSDSFLIRRFDPDTGVENINNGGNGLAGFVAAMNILDVAGGAQMTVGGNTILVQGITAAQLTVDDFTFL</sequence>
<dbReference type="InterPro" id="IPR001343">
    <property type="entry name" value="Hemolysn_Ca-bd"/>
</dbReference>
<dbReference type="InterPro" id="IPR018511">
    <property type="entry name" value="Hemolysin-typ_Ca-bd_CS"/>
</dbReference>
<organism evidence="4 5">
    <name type="scientific">Roseovarius mucosus</name>
    <dbReference type="NCBI Taxonomy" id="215743"/>
    <lineage>
        <taxon>Bacteria</taxon>
        <taxon>Pseudomonadati</taxon>
        <taxon>Pseudomonadota</taxon>
        <taxon>Alphaproteobacteria</taxon>
        <taxon>Rhodobacterales</taxon>
        <taxon>Roseobacteraceae</taxon>
        <taxon>Roseovarius</taxon>
    </lineage>
</organism>
<dbReference type="Gene3D" id="2.150.10.10">
    <property type="entry name" value="Serralysin-like metalloprotease, C-terminal"/>
    <property type="match status" value="4"/>
</dbReference>